<dbReference type="Pfam" id="PF02129">
    <property type="entry name" value="Peptidase_S15"/>
    <property type="match status" value="1"/>
</dbReference>
<dbReference type="InterPro" id="IPR013736">
    <property type="entry name" value="Xaa-Pro_dipept_C"/>
</dbReference>
<evidence type="ECO:0000256" key="1">
    <source>
        <dbReference type="ARBA" id="ARBA00022801"/>
    </source>
</evidence>
<sequence length="604" mass="67622">MSTTNNTRENEVDPRTPQIEEGSSPVRLKQASWSDLSYYLSMRDGVRLTLYIYFPNHKPPSAPSPTILVQTRYGKAGARHVKSDNSRSLTHWLRAGYTAAIVDVHGTTASFGARDCELGIRQQEDMDEIIEHLTDLPWCNGKIIATGTSYTANTADLATSRPKAALVAAIPRATDFDWWEAFWPGGIANDSLLKGWAELVSEMDFGRLKVKSNSALEGEEKILDGRKRIGDIADLFPLIQPVDEDTDHKLVLEALQTREVHHCHWKADDYSDISFGDDRTVSGHSFFDASAAAHMDNIRDESINRFRSAPNVPSIIIITGNDHGGGVRTDPFFPDERDPLPSVEEQWRMQVEFADAVMNDQVPSRVIKYYVLGVGVFRETTVWPPLGLENTNFNLNHRGRLTRDVAFEGKDSYNVDFTATTGKHNRWYQFTRANYGVRRIPDQKLLTYNSPPFNEAMELVGWPVLTLQMSTTTNDPSIFAYLEDVSPDGTVTYITEGQLRAINRKIANVEALPYDPGPAPHSFLRGDAMPVVPGEKFSLTFKMYAIAALIRQGHRVRLAIGGADCDTFRRLGEGPERFEVFRGENEGSTLDLPLRKWSCEGSGC</sequence>
<dbReference type="SUPFAM" id="SSF49785">
    <property type="entry name" value="Galactose-binding domain-like"/>
    <property type="match status" value="1"/>
</dbReference>
<proteinExistence type="predicted"/>
<dbReference type="InterPro" id="IPR000383">
    <property type="entry name" value="Xaa-Pro-like_dom"/>
</dbReference>
<evidence type="ECO:0000313" key="5">
    <source>
        <dbReference type="Proteomes" id="UP000800235"/>
    </source>
</evidence>
<dbReference type="GO" id="GO:0008239">
    <property type="term" value="F:dipeptidyl-peptidase activity"/>
    <property type="evidence" value="ECO:0007669"/>
    <property type="project" value="InterPro"/>
</dbReference>
<dbReference type="SMART" id="SM00939">
    <property type="entry name" value="PepX_C"/>
    <property type="match status" value="1"/>
</dbReference>
<feature type="domain" description="Xaa-Pro dipeptidyl-peptidase C-terminal" evidence="3">
    <location>
        <begin position="351"/>
        <end position="591"/>
    </location>
</feature>
<dbReference type="InterPro" id="IPR029058">
    <property type="entry name" value="AB_hydrolase_fold"/>
</dbReference>
<dbReference type="Pfam" id="PF08530">
    <property type="entry name" value="PepX_C"/>
    <property type="match status" value="1"/>
</dbReference>
<dbReference type="AlphaFoldDB" id="A0A9P4NH02"/>
<keyword evidence="5" id="KW-1185">Reference proteome</keyword>
<dbReference type="Gene3D" id="1.10.3020.10">
    <property type="entry name" value="alpha-amino acid ester hydrolase ( Helical cap domain)"/>
    <property type="match status" value="1"/>
</dbReference>
<keyword evidence="1 4" id="KW-0378">Hydrolase</keyword>
<dbReference type="Gene3D" id="3.40.50.1820">
    <property type="entry name" value="alpha/beta hydrolase"/>
    <property type="match status" value="1"/>
</dbReference>
<dbReference type="EMBL" id="MU007102">
    <property type="protein sequence ID" value="KAF2421121.1"/>
    <property type="molecule type" value="Genomic_DNA"/>
</dbReference>
<dbReference type="OrthoDB" id="416441at2759"/>
<dbReference type="Proteomes" id="UP000800235">
    <property type="component" value="Unassembled WGS sequence"/>
</dbReference>
<comment type="caution">
    <text evidence="4">The sequence shown here is derived from an EMBL/GenBank/DDBJ whole genome shotgun (WGS) entry which is preliminary data.</text>
</comment>
<evidence type="ECO:0000256" key="2">
    <source>
        <dbReference type="SAM" id="MobiDB-lite"/>
    </source>
</evidence>
<dbReference type="InterPro" id="IPR005674">
    <property type="entry name" value="CocE/Ser_esterase"/>
</dbReference>
<dbReference type="NCBIfam" id="TIGR00976">
    <property type="entry name" value="CocE_NonD"/>
    <property type="match status" value="1"/>
</dbReference>
<reference evidence="4" key="1">
    <citation type="journal article" date="2020" name="Stud. Mycol.">
        <title>101 Dothideomycetes genomes: a test case for predicting lifestyles and emergence of pathogens.</title>
        <authorList>
            <person name="Haridas S."/>
            <person name="Albert R."/>
            <person name="Binder M."/>
            <person name="Bloem J."/>
            <person name="Labutti K."/>
            <person name="Salamov A."/>
            <person name="Andreopoulos B."/>
            <person name="Baker S."/>
            <person name="Barry K."/>
            <person name="Bills G."/>
            <person name="Bluhm B."/>
            <person name="Cannon C."/>
            <person name="Castanera R."/>
            <person name="Culley D."/>
            <person name="Daum C."/>
            <person name="Ezra D."/>
            <person name="Gonzalez J."/>
            <person name="Henrissat B."/>
            <person name="Kuo A."/>
            <person name="Liang C."/>
            <person name="Lipzen A."/>
            <person name="Lutzoni F."/>
            <person name="Magnuson J."/>
            <person name="Mondo S."/>
            <person name="Nolan M."/>
            <person name="Ohm R."/>
            <person name="Pangilinan J."/>
            <person name="Park H.-J."/>
            <person name="Ramirez L."/>
            <person name="Alfaro M."/>
            <person name="Sun H."/>
            <person name="Tritt A."/>
            <person name="Yoshinaga Y."/>
            <person name="Zwiers L.-H."/>
            <person name="Turgeon B."/>
            <person name="Goodwin S."/>
            <person name="Spatafora J."/>
            <person name="Crous P."/>
            <person name="Grigoriev I."/>
        </authorList>
    </citation>
    <scope>NUCLEOTIDE SEQUENCE</scope>
    <source>
        <strain evidence="4">CBS 130266</strain>
    </source>
</reference>
<feature type="region of interest" description="Disordered" evidence="2">
    <location>
        <begin position="1"/>
        <end position="26"/>
    </location>
</feature>
<organism evidence="4 5">
    <name type="scientific">Tothia fuscella</name>
    <dbReference type="NCBI Taxonomy" id="1048955"/>
    <lineage>
        <taxon>Eukaryota</taxon>
        <taxon>Fungi</taxon>
        <taxon>Dikarya</taxon>
        <taxon>Ascomycota</taxon>
        <taxon>Pezizomycotina</taxon>
        <taxon>Dothideomycetes</taxon>
        <taxon>Pleosporomycetidae</taxon>
        <taxon>Venturiales</taxon>
        <taxon>Cylindrosympodiaceae</taxon>
        <taxon>Tothia</taxon>
    </lineage>
</organism>
<evidence type="ECO:0000313" key="4">
    <source>
        <dbReference type="EMBL" id="KAF2421121.1"/>
    </source>
</evidence>
<dbReference type="Gene3D" id="2.60.120.260">
    <property type="entry name" value="Galactose-binding domain-like"/>
    <property type="match status" value="1"/>
</dbReference>
<accession>A0A9P4NH02</accession>
<dbReference type="SUPFAM" id="SSF53474">
    <property type="entry name" value="alpha/beta-Hydrolases"/>
    <property type="match status" value="1"/>
</dbReference>
<name>A0A9P4NH02_9PEZI</name>
<protein>
    <submittedName>
        <fullName evidence="4">CocE/NonD hydrolase</fullName>
    </submittedName>
</protein>
<evidence type="ECO:0000259" key="3">
    <source>
        <dbReference type="SMART" id="SM00939"/>
    </source>
</evidence>
<dbReference type="InterPro" id="IPR008979">
    <property type="entry name" value="Galactose-bd-like_sf"/>
</dbReference>
<gene>
    <name evidence="4" type="ORF">EJ08DRAFT_738361</name>
</gene>